<organism evidence="1 2">
    <name type="scientific">Candida parapsilosis</name>
    <name type="common">Yeast</name>
    <dbReference type="NCBI Taxonomy" id="5480"/>
    <lineage>
        <taxon>Eukaryota</taxon>
        <taxon>Fungi</taxon>
        <taxon>Dikarya</taxon>
        <taxon>Ascomycota</taxon>
        <taxon>Saccharomycotina</taxon>
        <taxon>Pichiomycetes</taxon>
        <taxon>Debaryomycetaceae</taxon>
        <taxon>Candida/Lodderomyces clade</taxon>
        <taxon>Candida</taxon>
    </lineage>
</organism>
<dbReference type="OrthoDB" id="4026296at2759"/>
<accession>A0A8X7NP93</accession>
<dbReference type="Proteomes" id="UP000590412">
    <property type="component" value="Unassembled WGS sequence"/>
</dbReference>
<comment type="caution">
    <text evidence="1">The sequence shown here is derived from an EMBL/GenBank/DDBJ whole genome shotgun (WGS) entry which is preliminary data.</text>
</comment>
<dbReference type="AlphaFoldDB" id="A0A8X7NP93"/>
<evidence type="ECO:0000313" key="1">
    <source>
        <dbReference type="EMBL" id="KAF6058825.1"/>
    </source>
</evidence>
<protein>
    <submittedName>
        <fullName evidence="1">Uncharacterized protein</fullName>
    </submittedName>
</protein>
<dbReference type="EMBL" id="JABWAB010000001">
    <property type="protein sequence ID" value="KAF6058825.1"/>
    <property type="molecule type" value="Genomic_DNA"/>
</dbReference>
<sequence>MKCKRIQYPLSGNLKGEKTPLFAISNKETSETKRLPTLKRPIPSRGISRSRVKQAQAIRNHITLSETKPDSPLKHEPDTYNNSWNSELNVPQITTLSAPIQVLINRRADMFKGFYFLDQDFSIGPYSLVKMVKPQWYNIEVGLSTSYNTVFPESVLKQYASTGYSQNPPQNAYMLKSFAKQNLISSIVGWSPQEKLIAITFKCCHPLHCVVFDLVEAALAVESVSSALFRHLATEFNDAWERLEKLKQ</sequence>
<reference evidence="1" key="1">
    <citation type="submission" date="2020-03" db="EMBL/GenBank/DDBJ databases">
        <title>FDA dAtabase for Regulatory Grade micrObial Sequences (FDA-ARGOS): Supporting development and validation of Infectious Disease Dx tests.</title>
        <authorList>
            <person name="Campos J."/>
            <person name="Goldberg B."/>
            <person name="Tallon L."/>
            <person name="Sadzewicz L."/>
            <person name="Vavikolanu K."/>
            <person name="Mehta A."/>
            <person name="Aluvathingal J."/>
            <person name="Nadendla S."/>
            <person name="Nandy P."/>
            <person name="Geyer C."/>
            <person name="Yan Y."/>
            <person name="Sichtig H."/>
        </authorList>
    </citation>
    <scope>NUCLEOTIDE SEQUENCE [LARGE SCALE GENOMIC DNA]</scope>
    <source>
        <strain evidence="1">FDAARGOS_652</strain>
    </source>
</reference>
<proteinExistence type="predicted"/>
<evidence type="ECO:0000313" key="2">
    <source>
        <dbReference type="Proteomes" id="UP000590412"/>
    </source>
</evidence>
<gene>
    <name evidence="1" type="ORF">FOB60_000407</name>
</gene>
<name>A0A8X7NP93_CANPA</name>